<organism evidence="4 5">
    <name type="scientific">Micromonospora craterilacus</name>
    <dbReference type="NCBI Taxonomy" id="1655439"/>
    <lineage>
        <taxon>Bacteria</taxon>
        <taxon>Bacillati</taxon>
        <taxon>Actinomycetota</taxon>
        <taxon>Actinomycetes</taxon>
        <taxon>Micromonosporales</taxon>
        <taxon>Micromonosporaceae</taxon>
        <taxon>Micromonospora</taxon>
    </lineage>
</organism>
<evidence type="ECO:0000259" key="3">
    <source>
        <dbReference type="Pfam" id="PF00589"/>
    </source>
</evidence>
<evidence type="ECO:0000256" key="1">
    <source>
        <dbReference type="ARBA" id="ARBA00023172"/>
    </source>
</evidence>
<protein>
    <recommendedName>
        <fullName evidence="3">Tyr recombinase domain-containing protein</fullName>
    </recommendedName>
</protein>
<dbReference type="Gene3D" id="1.10.443.10">
    <property type="entry name" value="Intergrase catalytic core"/>
    <property type="match status" value="1"/>
</dbReference>
<feature type="region of interest" description="Disordered" evidence="2">
    <location>
        <begin position="1"/>
        <end position="25"/>
    </location>
</feature>
<sequence>MQGETPRRFDLSVSGQEAHQGRGADLEREQFVPAALAAVRRRRDAVRCASATGATQAGPGPRRKLRHDEVSTCGCPGILRRRPRLHDGRHTHATDLIRDGWEIHDVQRRLGHSSPMTTLTIYGHAWDGPKKKILDELAERRRKKLMLEDEAA</sequence>
<dbReference type="SUPFAM" id="SSF56349">
    <property type="entry name" value="DNA breaking-rejoining enzymes"/>
    <property type="match status" value="1"/>
</dbReference>
<dbReference type="EMBL" id="POTY01000207">
    <property type="protein sequence ID" value="PZG12471.1"/>
    <property type="molecule type" value="Genomic_DNA"/>
</dbReference>
<keyword evidence="5" id="KW-1185">Reference proteome</keyword>
<proteinExistence type="predicted"/>
<feature type="domain" description="Tyr recombinase" evidence="3">
    <location>
        <begin position="81"/>
        <end position="125"/>
    </location>
</feature>
<evidence type="ECO:0000313" key="5">
    <source>
        <dbReference type="Proteomes" id="UP000248924"/>
    </source>
</evidence>
<feature type="region of interest" description="Disordered" evidence="2">
    <location>
        <begin position="49"/>
        <end position="69"/>
    </location>
</feature>
<dbReference type="Proteomes" id="UP000248924">
    <property type="component" value="Unassembled WGS sequence"/>
</dbReference>
<evidence type="ECO:0000256" key="2">
    <source>
        <dbReference type="SAM" id="MobiDB-lite"/>
    </source>
</evidence>
<evidence type="ECO:0000313" key="4">
    <source>
        <dbReference type="EMBL" id="PZG12471.1"/>
    </source>
</evidence>
<dbReference type="InterPro" id="IPR013762">
    <property type="entry name" value="Integrase-like_cat_sf"/>
</dbReference>
<dbReference type="InterPro" id="IPR011010">
    <property type="entry name" value="DNA_brk_join_enz"/>
</dbReference>
<dbReference type="GO" id="GO:0015074">
    <property type="term" value="P:DNA integration"/>
    <property type="evidence" value="ECO:0007669"/>
    <property type="project" value="InterPro"/>
</dbReference>
<comment type="caution">
    <text evidence="4">The sequence shown here is derived from an EMBL/GenBank/DDBJ whole genome shotgun (WGS) entry which is preliminary data.</text>
</comment>
<name>A0A2W2DQ78_9ACTN</name>
<keyword evidence="1" id="KW-0233">DNA recombination</keyword>
<accession>A0A2W2DQ78</accession>
<dbReference type="GO" id="GO:0006310">
    <property type="term" value="P:DNA recombination"/>
    <property type="evidence" value="ECO:0007669"/>
    <property type="project" value="UniProtKB-KW"/>
</dbReference>
<gene>
    <name evidence="4" type="ORF">C1I95_25830</name>
</gene>
<feature type="compositionally biased region" description="Basic and acidic residues" evidence="2">
    <location>
        <begin position="1"/>
        <end position="10"/>
    </location>
</feature>
<dbReference type="Pfam" id="PF00589">
    <property type="entry name" value="Phage_integrase"/>
    <property type="match status" value="1"/>
</dbReference>
<dbReference type="AlphaFoldDB" id="A0A2W2DQ78"/>
<dbReference type="InterPro" id="IPR002104">
    <property type="entry name" value="Integrase_catalytic"/>
</dbReference>
<dbReference type="GO" id="GO:0003677">
    <property type="term" value="F:DNA binding"/>
    <property type="evidence" value="ECO:0007669"/>
    <property type="project" value="InterPro"/>
</dbReference>
<reference evidence="4 5" key="1">
    <citation type="submission" date="2018-01" db="EMBL/GenBank/DDBJ databases">
        <title>Draft genome sequence of Jishengella sp. NA12.</title>
        <authorList>
            <person name="Sahin N."/>
            <person name="Ay H."/>
            <person name="Saygin H."/>
        </authorList>
    </citation>
    <scope>NUCLEOTIDE SEQUENCE [LARGE SCALE GENOMIC DNA]</scope>
    <source>
        <strain evidence="4 5">NA12</strain>
    </source>
</reference>